<dbReference type="RefSeq" id="XP_043169994.1">
    <property type="nucleotide sequence ID" value="XM_043314059.1"/>
</dbReference>
<comment type="caution">
    <text evidence="2">The sequence shown here is derived from an EMBL/GenBank/DDBJ whole genome shotgun (WGS) entry which is preliminary data.</text>
</comment>
<evidence type="ECO:0000256" key="1">
    <source>
        <dbReference type="SAM" id="MobiDB-lite"/>
    </source>
</evidence>
<reference evidence="2" key="1">
    <citation type="submission" date="2021-05" db="EMBL/GenBank/DDBJ databases">
        <authorList>
            <person name="Stam R."/>
        </authorList>
    </citation>
    <scope>NUCLEOTIDE SEQUENCE</scope>
    <source>
        <strain evidence="2">CS162</strain>
    </source>
</reference>
<feature type="compositionally biased region" description="Basic and acidic residues" evidence="1">
    <location>
        <begin position="403"/>
        <end position="420"/>
    </location>
</feature>
<gene>
    <name evidence="2" type="ORF">ALTATR162_LOCUS6437</name>
</gene>
<dbReference type="GeneID" id="67018326"/>
<keyword evidence="3" id="KW-1185">Reference proteome</keyword>
<protein>
    <submittedName>
        <fullName evidence="2">Uncharacterized protein</fullName>
    </submittedName>
</protein>
<name>A0A8J2I1U9_9PLEO</name>
<feature type="region of interest" description="Disordered" evidence="1">
    <location>
        <begin position="737"/>
        <end position="774"/>
    </location>
</feature>
<dbReference type="Proteomes" id="UP000676310">
    <property type="component" value="Unassembled WGS sequence"/>
</dbReference>
<evidence type="ECO:0000313" key="2">
    <source>
        <dbReference type="EMBL" id="CAG5163399.1"/>
    </source>
</evidence>
<evidence type="ECO:0000313" key="3">
    <source>
        <dbReference type="Proteomes" id="UP000676310"/>
    </source>
</evidence>
<sequence>MLTTDLQKHRQNYQDKLHTELEREREARAKFERISKDKAQPLRAQRQNMYQNYENDVDYNGGEMEVELHRKVAKASHHFAHIYMSGVDFYSSDIVATMIRACDMHLDSPATMTMRKKYVLGDFTKYGTGKLATKFATISNMALYEFSEKLHLDEKNRAHQCHMLLVGHYSRKSGGPPVWAYATGENICYYSGVGTQVTLLVQDIHSSKVYYDPPFSYISGSLDYNSLKPGMNPERKLERTIVDSAIKFIFLMSGRLEQVLDLVNPDILGNFRQACANLVRYQKPLHVTGHALNDQYSEGEASVSGANGHLHPNDCIAAIEPSARLAHYNKNPASANLRKRQIVDISDDPTSDHSRPLDKRARLLEHISNYETEVHANLEREVRDLRAQLEHQEARRSATKAKLVQEKSRRGPAEGQRDKYWKRCTQQQETSQTNAIQTVAVKEEGSPNWKAMLFEQERQTEHYKLKYIAAKEEKATIEAKSTEQERKKEHYKLKYITVEEEKRTLEASSVKQDIIITECKRKLLNREEKAAESKAQLVESEKASKDVKIEYHELAKCLDIKTDVVSLTQQLKASQSVQRATIQELRDTQWRRSPLELQIREWEERERTRGDPAANILVETLEQRVQYLEGSVNTLRAAPSEPKLLAQRNEIQRMETSVNMTKAELDCTRTKLDAIKNLKVKEVVDQINMSLGKVRVVGDAMPADVVSTNRVRLSIASEPTTYLDNFEINQASYVKQGAPPRHGQQYSTEHCSPFHPPLTWGERAQRRPFVSRTS</sequence>
<feature type="region of interest" description="Disordered" evidence="1">
    <location>
        <begin position="391"/>
        <end position="420"/>
    </location>
</feature>
<dbReference type="EMBL" id="CAJRGZ010000019">
    <property type="protein sequence ID" value="CAG5163399.1"/>
    <property type="molecule type" value="Genomic_DNA"/>
</dbReference>
<organism evidence="2 3">
    <name type="scientific">Alternaria atra</name>
    <dbReference type="NCBI Taxonomy" id="119953"/>
    <lineage>
        <taxon>Eukaryota</taxon>
        <taxon>Fungi</taxon>
        <taxon>Dikarya</taxon>
        <taxon>Ascomycota</taxon>
        <taxon>Pezizomycotina</taxon>
        <taxon>Dothideomycetes</taxon>
        <taxon>Pleosporomycetidae</taxon>
        <taxon>Pleosporales</taxon>
        <taxon>Pleosporineae</taxon>
        <taxon>Pleosporaceae</taxon>
        <taxon>Alternaria</taxon>
        <taxon>Alternaria sect. Ulocladioides</taxon>
    </lineage>
</organism>
<dbReference type="OrthoDB" id="3695169at2759"/>
<dbReference type="AlphaFoldDB" id="A0A8J2I1U9"/>
<proteinExistence type="predicted"/>
<accession>A0A8J2I1U9</accession>